<evidence type="ECO:0000313" key="2">
    <source>
        <dbReference type="Proteomes" id="UP000724964"/>
    </source>
</evidence>
<accession>A0ABS3API1</accession>
<keyword evidence="2" id="KW-1185">Reference proteome</keyword>
<proteinExistence type="predicted"/>
<sequence length="276" mass="30695">SIASEVPASIEMVTPMTYQSPEHLNDRNVLVVGASATGVQLADEIRRSGRDVTISVGEHVRMPRLYRGLDVFWWMDAVGVSDERHTDVDDLVRARNLPSPQLIGTPDRRSIDLNALTARGVKLVGRLARISNGRAQFSGSLANLCLMGDLKMNRLLQRFDDWATETDLDIVHPPQRFDQTRIPSTPCLDMDLIETGIGTIVWATGYRPDYSWLDVPVIDRKGRVHHDGGIVNDSPGLYIIGLNVLRRRRSSFINGAGHDSEEIGNHLQHHLATAHS</sequence>
<dbReference type="InterPro" id="IPR036188">
    <property type="entry name" value="FAD/NAD-bd_sf"/>
</dbReference>
<comment type="caution">
    <text evidence="1">The sequence shown here is derived from an EMBL/GenBank/DDBJ whole genome shotgun (WGS) entry which is preliminary data.</text>
</comment>
<dbReference type="Gene3D" id="3.50.50.60">
    <property type="entry name" value="FAD/NAD(P)-binding domain"/>
    <property type="match status" value="1"/>
</dbReference>
<organism evidence="1 2">
    <name type="scientific">Acidimicrobium ferrooxidans</name>
    <dbReference type="NCBI Taxonomy" id="53635"/>
    <lineage>
        <taxon>Bacteria</taxon>
        <taxon>Bacillati</taxon>
        <taxon>Actinomycetota</taxon>
        <taxon>Acidimicrobiia</taxon>
        <taxon>Acidimicrobiales</taxon>
        <taxon>Acidimicrobiaceae</taxon>
        <taxon>Acidimicrobium</taxon>
    </lineage>
</organism>
<dbReference type="Proteomes" id="UP000724964">
    <property type="component" value="Unassembled WGS sequence"/>
</dbReference>
<dbReference type="SUPFAM" id="SSF51905">
    <property type="entry name" value="FAD/NAD(P)-binding domain"/>
    <property type="match status" value="1"/>
</dbReference>
<protein>
    <submittedName>
        <fullName evidence="1">Uncharacterized protein</fullName>
    </submittedName>
</protein>
<dbReference type="EMBL" id="JAFIUH010000003">
    <property type="protein sequence ID" value="MBN4059562.1"/>
    <property type="molecule type" value="Genomic_DNA"/>
</dbReference>
<gene>
    <name evidence="1" type="ORF">JYT35_00415</name>
</gene>
<evidence type="ECO:0000313" key="1">
    <source>
        <dbReference type="EMBL" id="MBN4059562.1"/>
    </source>
</evidence>
<name>A0ABS3API1_9ACTN</name>
<reference evidence="1" key="1">
    <citation type="submission" date="2021-02" db="EMBL/GenBank/DDBJ databases">
        <title>Activity-based single-cell genomes from oceanic crustal fluid captures similar information to metagenomic and metatranscriptomic surveys with orders of magnitude less sampling.</title>
        <authorList>
            <person name="D'Angelo T.S."/>
            <person name="Orcutt B.N."/>
        </authorList>
    </citation>
    <scope>NUCLEOTIDE SEQUENCE [LARGE SCALE GENOMIC DNA]</scope>
    <source>
        <strain evidence="1">AH-315-J10</strain>
    </source>
</reference>
<feature type="non-terminal residue" evidence="1">
    <location>
        <position position="1"/>
    </location>
</feature>